<organism evidence="4 5">
    <name type="scientific">Liquorilactobacillus ghanensis DSM 18630</name>
    <dbReference type="NCBI Taxonomy" id="1423750"/>
    <lineage>
        <taxon>Bacteria</taxon>
        <taxon>Bacillati</taxon>
        <taxon>Bacillota</taxon>
        <taxon>Bacilli</taxon>
        <taxon>Lactobacillales</taxon>
        <taxon>Lactobacillaceae</taxon>
        <taxon>Liquorilactobacillus</taxon>
    </lineage>
</organism>
<evidence type="ECO:0000259" key="3">
    <source>
        <dbReference type="Pfam" id="PF00857"/>
    </source>
</evidence>
<dbReference type="EMBL" id="AZGB01000025">
    <property type="protein sequence ID" value="KRM04920.1"/>
    <property type="molecule type" value="Genomic_DNA"/>
</dbReference>
<protein>
    <submittedName>
        <fullName evidence="4">Isochorismatase</fullName>
    </submittedName>
</protein>
<reference evidence="4 5" key="1">
    <citation type="journal article" date="2015" name="Genome Announc.">
        <title>Expanding the biotechnology potential of lactobacilli through comparative genomics of 213 strains and associated genera.</title>
        <authorList>
            <person name="Sun Z."/>
            <person name="Harris H.M."/>
            <person name="McCann A."/>
            <person name="Guo C."/>
            <person name="Argimon S."/>
            <person name="Zhang W."/>
            <person name="Yang X."/>
            <person name="Jeffery I.B."/>
            <person name="Cooney J.C."/>
            <person name="Kagawa T.F."/>
            <person name="Liu W."/>
            <person name="Song Y."/>
            <person name="Salvetti E."/>
            <person name="Wrobel A."/>
            <person name="Rasinkangas P."/>
            <person name="Parkhill J."/>
            <person name="Rea M.C."/>
            <person name="O'Sullivan O."/>
            <person name="Ritari J."/>
            <person name="Douillard F.P."/>
            <person name="Paul Ross R."/>
            <person name="Yang R."/>
            <person name="Briner A.E."/>
            <person name="Felis G.E."/>
            <person name="de Vos W.M."/>
            <person name="Barrangou R."/>
            <person name="Klaenhammer T.R."/>
            <person name="Caufield P.W."/>
            <person name="Cui Y."/>
            <person name="Zhang H."/>
            <person name="O'Toole P.W."/>
        </authorList>
    </citation>
    <scope>NUCLEOTIDE SEQUENCE [LARGE SCALE GENOMIC DNA]</scope>
    <source>
        <strain evidence="4 5">DSM 18630</strain>
    </source>
</reference>
<dbReference type="InterPro" id="IPR000868">
    <property type="entry name" value="Isochorismatase-like_dom"/>
</dbReference>
<comment type="caution">
    <text evidence="4">The sequence shown here is derived from an EMBL/GenBank/DDBJ whole genome shotgun (WGS) entry which is preliminary data.</text>
</comment>
<evidence type="ECO:0000256" key="1">
    <source>
        <dbReference type="ARBA" id="ARBA00006336"/>
    </source>
</evidence>
<dbReference type="Gene3D" id="3.40.50.850">
    <property type="entry name" value="Isochorismatase-like"/>
    <property type="match status" value="1"/>
</dbReference>
<dbReference type="PANTHER" id="PTHR43540:SF10">
    <property type="entry name" value="ISOCHORISMATASE"/>
    <property type="match status" value="1"/>
</dbReference>
<proteinExistence type="inferred from homology"/>
<gene>
    <name evidence="4" type="ORF">FC89_GL001951</name>
</gene>
<sequence>MHTLKQKGADQMHKALLIIDYTNDFVADKGALTCGTPGQKIASSILKLADDFLQQKQWVILPTDLHQKNDPYHPETKLFPPHNLKNSWGRELYGPLANWYQTNKNDDHLYFFDKNRYSAFANTNLENYLRRRKIDELWLTGVCTDICVLHTAIDAYNKNFELVIPRNAVASFDPQGHTWALNHFKNCLGAKIV</sequence>
<evidence type="ECO:0000313" key="5">
    <source>
        <dbReference type="Proteomes" id="UP000051451"/>
    </source>
</evidence>
<evidence type="ECO:0000256" key="2">
    <source>
        <dbReference type="ARBA" id="ARBA00022801"/>
    </source>
</evidence>
<dbReference type="AlphaFoldDB" id="A0A0R1VHC5"/>
<dbReference type="STRING" id="1423750.FC89_GL001951"/>
<comment type="similarity">
    <text evidence="1">Belongs to the isochorismatase family.</text>
</comment>
<name>A0A0R1VHC5_9LACO</name>
<dbReference type="InterPro" id="IPR036380">
    <property type="entry name" value="Isochorismatase-like_sf"/>
</dbReference>
<keyword evidence="5" id="KW-1185">Reference proteome</keyword>
<dbReference type="Pfam" id="PF00857">
    <property type="entry name" value="Isochorismatase"/>
    <property type="match status" value="1"/>
</dbReference>
<feature type="domain" description="Isochorismatase-like" evidence="3">
    <location>
        <begin position="15"/>
        <end position="188"/>
    </location>
</feature>
<dbReference type="GO" id="GO:0016787">
    <property type="term" value="F:hydrolase activity"/>
    <property type="evidence" value="ECO:0007669"/>
    <property type="project" value="UniProtKB-KW"/>
</dbReference>
<dbReference type="PATRIC" id="fig|1423750.3.peg.1993"/>
<accession>A0A0R1VHC5</accession>
<dbReference type="PANTHER" id="PTHR43540">
    <property type="entry name" value="PEROXYUREIDOACRYLATE/UREIDOACRYLATE AMIDOHYDROLASE-RELATED"/>
    <property type="match status" value="1"/>
</dbReference>
<dbReference type="Proteomes" id="UP000051451">
    <property type="component" value="Unassembled WGS sequence"/>
</dbReference>
<evidence type="ECO:0000313" key="4">
    <source>
        <dbReference type="EMBL" id="KRM04920.1"/>
    </source>
</evidence>
<dbReference type="CDD" id="cd00431">
    <property type="entry name" value="cysteine_hydrolases"/>
    <property type="match status" value="1"/>
</dbReference>
<dbReference type="InterPro" id="IPR050272">
    <property type="entry name" value="Isochorismatase-like_hydrls"/>
</dbReference>
<keyword evidence="2" id="KW-0378">Hydrolase</keyword>
<dbReference type="SUPFAM" id="SSF52499">
    <property type="entry name" value="Isochorismatase-like hydrolases"/>
    <property type="match status" value="1"/>
</dbReference>